<reference evidence="2" key="1">
    <citation type="submission" date="2023-10" db="EMBL/GenBank/DDBJ databases">
        <authorList>
            <person name="Chen Y."/>
            <person name="Shah S."/>
            <person name="Dougan E. K."/>
            <person name="Thang M."/>
            <person name="Chan C."/>
        </authorList>
    </citation>
    <scope>NUCLEOTIDE SEQUENCE [LARGE SCALE GENOMIC DNA]</scope>
</reference>
<feature type="region of interest" description="Disordered" evidence="1">
    <location>
        <begin position="118"/>
        <end position="150"/>
    </location>
</feature>
<comment type="caution">
    <text evidence="2">The sequence shown here is derived from an EMBL/GenBank/DDBJ whole genome shotgun (WGS) entry which is preliminary data.</text>
</comment>
<protein>
    <submittedName>
        <fullName evidence="2">Uncharacterized protein</fullName>
    </submittedName>
</protein>
<dbReference type="EMBL" id="CAUYUJ010011494">
    <property type="protein sequence ID" value="CAK0831904.1"/>
    <property type="molecule type" value="Genomic_DNA"/>
</dbReference>
<organism evidence="2 3">
    <name type="scientific">Prorocentrum cordatum</name>
    <dbReference type="NCBI Taxonomy" id="2364126"/>
    <lineage>
        <taxon>Eukaryota</taxon>
        <taxon>Sar</taxon>
        <taxon>Alveolata</taxon>
        <taxon>Dinophyceae</taxon>
        <taxon>Prorocentrales</taxon>
        <taxon>Prorocentraceae</taxon>
        <taxon>Prorocentrum</taxon>
    </lineage>
</organism>
<evidence type="ECO:0000313" key="3">
    <source>
        <dbReference type="Proteomes" id="UP001189429"/>
    </source>
</evidence>
<evidence type="ECO:0000256" key="1">
    <source>
        <dbReference type="SAM" id="MobiDB-lite"/>
    </source>
</evidence>
<keyword evidence="3" id="KW-1185">Reference proteome</keyword>
<feature type="non-terminal residue" evidence="2">
    <location>
        <position position="150"/>
    </location>
</feature>
<accession>A0ABN9SJK1</accession>
<name>A0ABN9SJK1_9DINO</name>
<gene>
    <name evidence="2" type="ORF">PCOR1329_LOCUS30120</name>
</gene>
<proteinExistence type="predicted"/>
<evidence type="ECO:0000313" key="2">
    <source>
        <dbReference type="EMBL" id="CAK0831904.1"/>
    </source>
</evidence>
<dbReference type="Proteomes" id="UP001189429">
    <property type="component" value="Unassembled WGS sequence"/>
</dbReference>
<sequence length="150" mass="16408">MAARSVRRLQALVSSCSLDEPLHDAGDQHARASSRSYQQSASYFPSRSLAFGSNLGSTPFRNHTTLHVLVKGTRSATSMRRALALHSLLCAGAVQVQQGELREHDADAGFPFRWNPFGKRSTELSSKTETVETETVETSPSEKVLDTESD</sequence>